<evidence type="ECO:0000256" key="3">
    <source>
        <dbReference type="ARBA" id="ARBA00022691"/>
    </source>
</evidence>
<keyword evidence="3" id="KW-0949">S-adenosyl-L-methionine</keyword>
<sequence length="237" mass="24552">MTMVSPASAGEPAIGTDVYLPQEDTALLIDAMDARGVRGARVLDLCTGTGAVAIAAAAGGAREAVAVDSSHSAVEHARAAACAAGRPVTVRHADLAAEHGRFEVVTCNPPYVPTPTLSHPAFHPAGPAHAWDAGVDGRAVLDPLCRHAPTLLTPGGTLLVVQSEFAGVDASIVALEGAGLAAQVIAERWIPFGPVLTARARWLEHRGLLEHGRRIERLVVIAARAPDTTAQARGRHR</sequence>
<dbReference type="EMBL" id="JAKGCU010000015">
    <property type="protein sequence ID" value="MCF3939788.1"/>
    <property type="molecule type" value="Genomic_DNA"/>
</dbReference>
<name>A0ABS9DKM0_9ACTN</name>
<dbReference type="PANTHER" id="PTHR45875">
    <property type="entry name" value="METHYLTRANSFERASE N6AMT1"/>
    <property type="match status" value="1"/>
</dbReference>
<keyword evidence="1 5" id="KW-0489">Methyltransferase</keyword>
<accession>A0ABS9DKM0</accession>
<gene>
    <name evidence="5" type="ORF">L1892_15525</name>
</gene>
<organism evidence="5 6">
    <name type="scientific">Gordonia tangerina</name>
    <dbReference type="NCBI Taxonomy" id="2911060"/>
    <lineage>
        <taxon>Bacteria</taxon>
        <taxon>Bacillati</taxon>
        <taxon>Actinomycetota</taxon>
        <taxon>Actinomycetes</taxon>
        <taxon>Mycobacteriales</taxon>
        <taxon>Gordoniaceae</taxon>
        <taxon>Gordonia</taxon>
    </lineage>
</organism>
<evidence type="ECO:0000256" key="2">
    <source>
        <dbReference type="ARBA" id="ARBA00022679"/>
    </source>
</evidence>
<dbReference type="PANTHER" id="PTHR45875:SF1">
    <property type="entry name" value="METHYLTRANSFERASE N6AMT1"/>
    <property type="match status" value="1"/>
</dbReference>
<dbReference type="Gene3D" id="3.40.50.150">
    <property type="entry name" value="Vaccinia Virus protein VP39"/>
    <property type="match status" value="1"/>
</dbReference>
<feature type="domain" description="Methyltransferase small" evidence="4">
    <location>
        <begin position="25"/>
        <end position="112"/>
    </location>
</feature>
<dbReference type="SUPFAM" id="SSF53335">
    <property type="entry name" value="S-adenosyl-L-methionine-dependent methyltransferases"/>
    <property type="match status" value="1"/>
</dbReference>
<evidence type="ECO:0000313" key="5">
    <source>
        <dbReference type="EMBL" id="MCF3939788.1"/>
    </source>
</evidence>
<dbReference type="RefSeq" id="WP_235724517.1">
    <property type="nucleotide sequence ID" value="NZ_JAKGCU010000015.1"/>
</dbReference>
<dbReference type="InterPro" id="IPR052190">
    <property type="entry name" value="Euk-Arch_PrmC-MTase"/>
</dbReference>
<dbReference type="InterPro" id="IPR029063">
    <property type="entry name" value="SAM-dependent_MTases_sf"/>
</dbReference>
<dbReference type="GO" id="GO:0008168">
    <property type="term" value="F:methyltransferase activity"/>
    <property type="evidence" value="ECO:0007669"/>
    <property type="project" value="UniProtKB-KW"/>
</dbReference>
<evidence type="ECO:0000313" key="6">
    <source>
        <dbReference type="Proteomes" id="UP001108089"/>
    </source>
</evidence>
<dbReference type="Pfam" id="PF05175">
    <property type="entry name" value="MTS"/>
    <property type="match status" value="1"/>
</dbReference>
<comment type="caution">
    <text evidence="5">The sequence shown here is derived from an EMBL/GenBank/DDBJ whole genome shotgun (WGS) entry which is preliminary data.</text>
</comment>
<dbReference type="InterPro" id="IPR007848">
    <property type="entry name" value="Small_mtfrase_dom"/>
</dbReference>
<evidence type="ECO:0000259" key="4">
    <source>
        <dbReference type="Pfam" id="PF05175"/>
    </source>
</evidence>
<dbReference type="Proteomes" id="UP001108089">
    <property type="component" value="Unassembled WGS sequence"/>
</dbReference>
<reference evidence="5" key="1">
    <citation type="submission" date="2022-01" db="EMBL/GenBank/DDBJ databases">
        <title>Gordonia xiamenensis sp. nov., isolated from surface seawater in Xiamen.</title>
        <authorList>
            <person name="He Y.F."/>
        </authorList>
    </citation>
    <scope>NUCLEOTIDE SEQUENCE</scope>
    <source>
        <strain evidence="5">GW1C4-4</strain>
    </source>
</reference>
<protein>
    <submittedName>
        <fullName evidence="5">Methyltransferase</fullName>
    </submittedName>
</protein>
<keyword evidence="2" id="KW-0808">Transferase</keyword>
<proteinExistence type="predicted"/>
<dbReference type="GO" id="GO:0032259">
    <property type="term" value="P:methylation"/>
    <property type="evidence" value="ECO:0007669"/>
    <property type="project" value="UniProtKB-KW"/>
</dbReference>
<keyword evidence="6" id="KW-1185">Reference proteome</keyword>
<evidence type="ECO:0000256" key="1">
    <source>
        <dbReference type="ARBA" id="ARBA00022603"/>
    </source>
</evidence>